<keyword evidence="3" id="KW-0238">DNA-binding</keyword>
<evidence type="ECO:0000256" key="1">
    <source>
        <dbReference type="ARBA" id="ARBA00004123"/>
    </source>
</evidence>
<dbReference type="PANTHER" id="PTHR16684">
    <property type="entry name" value="CENTROMERE PROTEIN C"/>
    <property type="match status" value="1"/>
</dbReference>
<feature type="compositionally biased region" description="Acidic residues" evidence="5">
    <location>
        <begin position="158"/>
        <end position="169"/>
    </location>
</feature>
<dbReference type="OrthoDB" id="1939643at2759"/>
<accession>A0A1E3QL06</accession>
<evidence type="ECO:0000313" key="9">
    <source>
        <dbReference type="Proteomes" id="UP000094336"/>
    </source>
</evidence>
<gene>
    <name evidence="8" type="ORF">BABINDRAFT_162816</name>
</gene>
<evidence type="ECO:0000256" key="2">
    <source>
        <dbReference type="ARBA" id="ARBA00010291"/>
    </source>
</evidence>
<feature type="compositionally biased region" description="Polar residues" evidence="5">
    <location>
        <begin position="178"/>
        <end position="189"/>
    </location>
</feature>
<reference evidence="9" key="1">
    <citation type="submission" date="2016-05" db="EMBL/GenBank/DDBJ databases">
        <title>Comparative genomics of biotechnologically important yeasts.</title>
        <authorList>
            <consortium name="DOE Joint Genome Institute"/>
            <person name="Riley R."/>
            <person name="Haridas S."/>
            <person name="Wolfe K.H."/>
            <person name="Lopes M.R."/>
            <person name="Hittinger C.T."/>
            <person name="Goker M."/>
            <person name="Salamov A."/>
            <person name="Wisecaver J."/>
            <person name="Long T.M."/>
            <person name="Aerts A.L."/>
            <person name="Barry K."/>
            <person name="Choi C."/>
            <person name="Clum A."/>
            <person name="Coughlan A.Y."/>
            <person name="Deshpande S."/>
            <person name="Douglass A.P."/>
            <person name="Hanson S.J."/>
            <person name="Klenk H.-P."/>
            <person name="Labutti K."/>
            <person name="Lapidus A."/>
            <person name="Lindquist E."/>
            <person name="Lipzen A."/>
            <person name="Meier-Kolthoff J.P."/>
            <person name="Ohm R.A."/>
            <person name="Otillar R.P."/>
            <person name="Pangilinan J."/>
            <person name="Peng Y."/>
            <person name="Rokas A."/>
            <person name="Rosa C.A."/>
            <person name="Scheuner C."/>
            <person name="Sibirny A.A."/>
            <person name="Slot J.C."/>
            <person name="Stielow J.B."/>
            <person name="Sun H."/>
            <person name="Kurtzman C.P."/>
            <person name="Blackwell M."/>
            <person name="Grigoriev I.V."/>
            <person name="Jeffries T.W."/>
        </authorList>
    </citation>
    <scope>NUCLEOTIDE SEQUENCE [LARGE SCALE GENOMIC DNA]</scope>
    <source>
        <strain evidence="9">NRRL Y-12698</strain>
    </source>
</reference>
<feature type="region of interest" description="Disordered" evidence="5">
    <location>
        <begin position="1"/>
        <end position="63"/>
    </location>
</feature>
<evidence type="ECO:0008006" key="10">
    <source>
        <dbReference type="Google" id="ProtNLM"/>
    </source>
</evidence>
<evidence type="ECO:0000256" key="3">
    <source>
        <dbReference type="ARBA" id="ARBA00023125"/>
    </source>
</evidence>
<dbReference type="SUPFAM" id="SSF51182">
    <property type="entry name" value="RmlC-like cupins"/>
    <property type="match status" value="1"/>
</dbReference>
<dbReference type="RefSeq" id="XP_018983472.1">
    <property type="nucleotide sequence ID" value="XM_019129555.1"/>
</dbReference>
<comment type="subcellular location">
    <subcellularLocation>
        <location evidence="1">Nucleus</location>
    </subcellularLocation>
</comment>
<dbReference type="GO" id="GO:0051382">
    <property type="term" value="P:kinetochore assembly"/>
    <property type="evidence" value="ECO:0007669"/>
    <property type="project" value="InterPro"/>
</dbReference>
<feature type="compositionally biased region" description="Basic residues" evidence="5">
    <location>
        <begin position="308"/>
        <end position="319"/>
    </location>
</feature>
<dbReference type="GO" id="GO:0051315">
    <property type="term" value="P:attachment of mitotic spindle microtubules to kinetochore"/>
    <property type="evidence" value="ECO:0007669"/>
    <property type="project" value="TreeGrafter"/>
</dbReference>
<feature type="region of interest" description="Disordered" evidence="5">
    <location>
        <begin position="78"/>
        <end position="244"/>
    </location>
</feature>
<dbReference type="GO" id="GO:0051455">
    <property type="term" value="P:spindle attachment to meiosis I kinetochore"/>
    <property type="evidence" value="ECO:0007669"/>
    <property type="project" value="TreeGrafter"/>
</dbReference>
<dbReference type="GO" id="GO:0019237">
    <property type="term" value="F:centromeric DNA binding"/>
    <property type="evidence" value="ECO:0007669"/>
    <property type="project" value="InterPro"/>
</dbReference>
<comment type="similarity">
    <text evidence="2">Belongs to the CENP-C/MIF2 family.</text>
</comment>
<dbReference type="InterPro" id="IPR011051">
    <property type="entry name" value="RmlC_Cupin_sf"/>
</dbReference>
<keyword evidence="4" id="KW-0539">Nucleus</keyword>
<evidence type="ECO:0000259" key="7">
    <source>
        <dbReference type="Pfam" id="PF15624"/>
    </source>
</evidence>
<name>A0A1E3QL06_9ASCO</name>
<evidence type="ECO:0000256" key="5">
    <source>
        <dbReference type="SAM" id="MobiDB-lite"/>
    </source>
</evidence>
<proteinExistence type="inferred from homology"/>
<feature type="domain" description="Mif2 N-terminal" evidence="7">
    <location>
        <begin position="5"/>
        <end position="137"/>
    </location>
</feature>
<dbReference type="InterPro" id="IPR025974">
    <property type="entry name" value="Mif2/CENP-C_cupin"/>
</dbReference>
<dbReference type="Pfam" id="PF11699">
    <property type="entry name" value="CENP-C_C"/>
    <property type="match status" value="1"/>
</dbReference>
<organism evidence="8 9">
    <name type="scientific">Babjeviella inositovora NRRL Y-12698</name>
    <dbReference type="NCBI Taxonomy" id="984486"/>
    <lineage>
        <taxon>Eukaryota</taxon>
        <taxon>Fungi</taxon>
        <taxon>Dikarya</taxon>
        <taxon>Ascomycota</taxon>
        <taxon>Saccharomycotina</taxon>
        <taxon>Pichiomycetes</taxon>
        <taxon>Serinales incertae sedis</taxon>
        <taxon>Babjeviella</taxon>
    </lineage>
</organism>
<dbReference type="Gene3D" id="2.60.120.10">
    <property type="entry name" value="Jelly Rolls"/>
    <property type="match status" value="1"/>
</dbReference>
<evidence type="ECO:0000256" key="4">
    <source>
        <dbReference type="ARBA" id="ARBA00023242"/>
    </source>
</evidence>
<dbReference type="InterPro" id="IPR028386">
    <property type="entry name" value="CENP-C/Mif2/cnp3"/>
</dbReference>
<dbReference type="Proteomes" id="UP000094336">
    <property type="component" value="Unassembled WGS sequence"/>
</dbReference>
<evidence type="ECO:0000259" key="6">
    <source>
        <dbReference type="Pfam" id="PF11699"/>
    </source>
</evidence>
<dbReference type="GO" id="GO:0005634">
    <property type="term" value="C:nucleus"/>
    <property type="evidence" value="ECO:0007669"/>
    <property type="project" value="UniProtKB-SubCell"/>
</dbReference>
<dbReference type="EMBL" id="KV454436">
    <property type="protein sequence ID" value="ODQ78144.1"/>
    <property type="molecule type" value="Genomic_DNA"/>
</dbReference>
<dbReference type="InterPro" id="IPR028929">
    <property type="entry name" value="Mif2_N"/>
</dbReference>
<feature type="region of interest" description="Disordered" evidence="5">
    <location>
        <begin position="304"/>
        <end position="324"/>
    </location>
</feature>
<feature type="compositionally biased region" description="Acidic residues" evidence="5">
    <location>
        <begin position="28"/>
        <end position="37"/>
    </location>
</feature>
<dbReference type="GeneID" id="30147408"/>
<dbReference type="PANTHER" id="PTHR16684:SF11">
    <property type="entry name" value="CENTROMERE PROTEIN C"/>
    <property type="match status" value="1"/>
</dbReference>
<feature type="compositionally biased region" description="Polar residues" evidence="5">
    <location>
        <begin position="48"/>
        <end position="63"/>
    </location>
</feature>
<evidence type="ECO:0000313" key="8">
    <source>
        <dbReference type="EMBL" id="ODQ78144.1"/>
    </source>
</evidence>
<sequence>MSELLNIGSQSRKTGLRAKPNTRRDEHDMEDLDDFFADEPSGKPHPKQLQNRFRQPPKQTSITSVARTLDFSKSNHLLPVSQSSSHTDLALVSKTSPLLSPLPSRRQLTRDPSSDDNYQDFDMGADNESQPMEIDSPEPRASTQQERSHKRLLQDLETLGDDSSEDSLFDDERLRSGSPRNRQSTSPEEVSQPVRGRNGRNQRSVEPSQPVRGGRRAKRPTIVESGDELENVAETEQEESDLVEVASKAKPWTRNNYTGHVRRSTRRRVEPLAYWRNEKIIYTANLKNGIHVQEIQDVIHMPSNLQKPRAKPGPKKRKTPVSVPRVRGVPAMEGARWYKAGQLAAEVFEGYGSDKKVQRTIAWAPNKEQYVSSVGDDNDTSAERFKLAILFDENRDFAASGILTIAAGSFKGLKCTDDTYMIFHVVQGVVEVEISQQTFVAGERCLFEVPMGNFYALRNVGSVDLKLFFVQTKYVVAEPADEWS</sequence>
<feature type="compositionally biased region" description="Acidic residues" evidence="5">
    <location>
        <begin position="225"/>
        <end position="242"/>
    </location>
</feature>
<protein>
    <recommendedName>
        <fullName evidence="10">Mif2/CENP-C cupin domain-containing protein</fullName>
    </recommendedName>
</protein>
<dbReference type="Pfam" id="PF15624">
    <property type="entry name" value="Mif2_N"/>
    <property type="match status" value="1"/>
</dbReference>
<feature type="compositionally biased region" description="Polar residues" evidence="5">
    <location>
        <begin position="78"/>
        <end position="87"/>
    </location>
</feature>
<dbReference type="AlphaFoldDB" id="A0A1E3QL06"/>
<dbReference type="GO" id="GO:0000776">
    <property type="term" value="C:kinetochore"/>
    <property type="evidence" value="ECO:0007669"/>
    <property type="project" value="InterPro"/>
</dbReference>
<keyword evidence="9" id="KW-1185">Reference proteome</keyword>
<feature type="domain" description="Mif2/CENP-C cupin" evidence="6">
    <location>
        <begin position="385"/>
        <end position="471"/>
    </location>
</feature>
<dbReference type="InterPro" id="IPR014710">
    <property type="entry name" value="RmlC-like_jellyroll"/>
</dbReference>
<dbReference type="STRING" id="984486.A0A1E3QL06"/>